<reference evidence="6" key="1">
    <citation type="submission" date="2016-11" db="EMBL/GenBank/DDBJ databases">
        <authorList>
            <person name="Varghese N."/>
            <person name="Submissions S."/>
        </authorList>
    </citation>
    <scope>NUCLEOTIDE SEQUENCE [LARGE SCALE GENOMIC DNA]</scope>
    <source>
        <strain evidence="6">DSM 16917</strain>
    </source>
</reference>
<gene>
    <name evidence="5" type="ORF">SAMN02745129_1718</name>
</gene>
<keyword evidence="6" id="KW-1185">Reference proteome</keyword>
<evidence type="ECO:0000256" key="2">
    <source>
        <dbReference type="ARBA" id="ARBA00022801"/>
    </source>
</evidence>
<dbReference type="GO" id="GO:0004065">
    <property type="term" value="F:arylsulfatase activity"/>
    <property type="evidence" value="ECO:0007669"/>
    <property type="project" value="TreeGrafter"/>
</dbReference>
<dbReference type="PANTHER" id="PTHR42693">
    <property type="entry name" value="ARYLSULFATASE FAMILY MEMBER"/>
    <property type="match status" value="1"/>
</dbReference>
<dbReference type="OrthoDB" id="9803751at2"/>
<evidence type="ECO:0000313" key="5">
    <source>
        <dbReference type="EMBL" id="SHH28777.1"/>
    </source>
</evidence>
<evidence type="ECO:0000256" key="3">
    <source>
        <dbReference type="SAM" id="SignalP"/>
    </source>
</evidence>
<dbReference type="Gene3D" id="3.30.1120.10">
    <property type="match status" value="1"/>
</dbReference>
<dbReference type="AlphaFoldDB" id="A0A1M5RR66"/>
<protein>
    <submittedName>
        <fullName evidence="5">Arylsulfatase A</fullName>
    </submittedName>
</protein>
<comment type="similarity">
    <text evidence="1">Belongs to the sulfatase family.</text>
</comment>
<dbReference type="SUPFAM" id="SSF53649">
    <property type="entry name" value="Alkaline phosphatase-like"/>
    <property type="match status" value="1"/>
</dbReference>
<feature type="signal peptide" evidence="3">
    <location>
        <begin position="1"/>
        <end position="21"/>
    </location>
</feature>
<evidence type="ECO:0000259" key="4">
    <source>
        <dbReference type="Pfam" id="PF00884"/>
    </source>
</evidence>
<dbReference type="Proteomes" id="UP000184268">
    <property type="component" value="Unassembled WGS sequence"/>
</dbReference>
<evidence type="ECO:0000256" key="1">
    <source>
        <dbReference type="ARBA" id="ARBA00008779"/>
    </source>
</evidence>
<name>A0A1M5RR66_9GAMM</name>
<organism evidence="5 6">
    <name type="scientific">Ferrimonas marina</name>
    <dbReference type="NCBI Taxonomy" id="299255"/>
    <lineage>
        <taxon>Bacteria</taxon>
        <taxon>Pseudomonadati</taxon>
        <taxon>Pseudomonadota</taxon>
        <taxon>Gammaproteobacteria</taxon>
        <taxon>Alteromonadales</taxon>
        <taxon>Ferrimonadaceae</taxon>
        <taxon>Ferrimonas</taxon>
    </lineage>
</organism>
<feature type="domain" description="Sulfatase N-terminal" evidence="4">
    <location>
        <begin position="36"/>
        <end position="355"/>
    </location>
</feature>
<keyword evidence="3" id="KW-0732">Signal</keyword>
<dbReference type="EMBL" id="FQXG01000002">
    <property type="protein sequence ID" value="SHH28777.1"/>
    <property type="molecule type" value="Genomic_DNA"/>
</dbReference>
<dbReference type="RefSeq" id="WP_082766636.1">
    <property type="nucleotide sequence ID" value="NZ_FQXG01000002.1"/>
</dbReference>
<keyword evidence="2" id="KW-0378">Hydrolase</keyword>
<dbReference type="InterPro" id="IPR017850">
    <property type="entry name" value="Alkaline_phosphatase_core_sf"/>
</dbReference>
<accession>A0A1M5RR66</accession>
<dbReference type="PANTHER" id="PTHR42693:SF53">
    <property type="entry name" value="ENDO-4-O-SULFATASE"/>
    <property type="match status" value="1"/>
</dbReference>
<dbReference type="STRING" id="299255.SAMN02745129_1718"/>
<dbReference type="Gene3D" id="3.40.720.10">
    <property type="entry name" value="Alkaline Phosphatase, subunit A"/>
    <property type="match status" value="1"/>
</dbReference>
<sequence length="493" mass="54667">MRTLSLLSLALSSGVTAPAMAENSAPQALGESQRQPNIILILADDLGYAGLSSFGGEGIATPHLDALVEQGAKLTNFYATSTVCTPTRVGLMTGLYPQRTGLDHLYHHCAPEGLSPTEYPSLSLHMKAQGYRTGVFGKWHLGSAPEYQPKAQGFDDFVGFLDGNIDYISKLNTESEVDWYVHHEHGFQEGYVTDLLNQAVVDFIEREQDKPFFIYLPHAAPHVPLQGPGDKPLRTDDFYVYTVQGQFPKAEYMRRYREIVGSMDDGVGMMMAKLRELGLEQDTLIIFTSDNGGERTGVRHGRVNGEHRGHKNTFYEGGLKVPALAYWKGRIEPGQVVDTPMITHDLTPTIANLSGAPMEAALDGVDLTDLLLHGKALAERPLYWQHTHKLAMREGDWKLVYHRPQPELYHLASDPLERHDRAGEPGQQARLKAMSEAALNWRAETAVGIPAQRVIGEHQPYQGPCKRDLDAFNQGKRYRWTDAGGVIEVPSAD</sequence>
<dbReference type="InterPro" id="IPR050738">
    <property type="entry name" value="Sulfatase"/>
</dbReference>
<evidence type="ECO:0000313" key="6">
    <source>
        <dbReference type="Proteomes" id="UP000184268"/>
    </source>
</evidence>
<dbReference type="InterPro" id="IPR000917">
    <property type="entry name" value="Sulfatase_N"/>
</dbReference>
<proteinExistence type="inferred from homology"/>
<dbReference type="Pfam" id="PF00884">
    <property type="entry name" value="Sulfatase"/>
    <property type="match status" value="1"/>
</dbReference>
<feature type="chain" id="PRO_5012838749" evidence="3">
    <location>
        <begin position="22"/>
        <end position="493"/>
    </location>
</feature>